<keyword evidence="1" id="KW-0175">Coiled coil</keyword>
<name>A0ABD0ZR01_CARAN</name>
<dbReference type="AlphaFoldDB" id="A0ABD0ZR01"/>
<evidence type="ECO:0000256" key="2">
    <source>
        <dbReference type="SAM" id="MobiDB-lite"/>
    </source>
</evidence>
<keyword evidence="4" id="KW-1185">Reference proteome</keyword>
<reference evidence="3 4" key="1">
    <citation type="submission" date="2024-04" db="EMBL/GenBank/DDBJ databases">
        <title>Genome assembly C_amara_ONT_v2.</title>
        <authorList>
            <person name="Yant L."/>
            <person name="Moore C."/>
            <person name="Slenker M."/>
        </authorList>
    </citation>
    <scope>NUCLEOTIDE SEQUENCE [LARGE SCALE GENOMIC DNA]</scope>
    <source>
        <tissue evidence="3">Leaf</tissue>
    </source>
</reference>
<dbReference type="Proteomes" id="UP001558713">
    <property type="component" value="Unassembled WGS sequence"/>
</dbReference>
<feature type="region of interest" description="Disordered" evidence="2">
    <location>
        <begin position="1"/>
        <end position="54"/>
    </location>
</feature>
<protein>
    <submittedName>
        <fullName evidence="3">Uncharacterized protein</fullName>
    </submittedName>
</protein>
<dbReference type="InterPro" id="IPR016953">
    <property type="entry name" value="UCP030365"/>
</dbReference>
<evidence type="ECO:0000313" key="4">
    <source>
        <dbReference type="Proteomes" id="UP001558713"/>
    </source>
</evidence>
<evidence type="ECO:0000256" key="1">
    <source>
        <dbReference type="SAM" id="Coils"/>
    </source>
</evidence>
<proteinExistence type="predicted"/>
<accession>A0ABD0ZR01</accession>
<comment type="caution">
    <text evidence="3">The sequence shown here is derived from an EMBL/GenBank/DDBJ whole genome shotgun (WGS) entry which is preliminary data.</text>
</comment>
<feature type="coiled-coil region" evidence="1">
    <location>
        <begin position="452"/>
        <end position="479"/>
    </location>
</feature>
<dbReference type="PIRSF" id="PIRSF030365">
    <property type="entry name" value="UCP030365"/>
    <property type="match status" value="1"/>
</dbReference>
<dbReference type="PANTHER" id="PTHR33924:SF5">
    <property type="entry name" value="CATION-TRANSPORTING ATPASE"/>
    <property type="match status" value="1"/>
</dbReference>
<sequence>MDELSGGVSSIPRSDLKIGGGERQDLSKIRRVNPIPNSGNTDHASKDIEKAKELSQVGKVSESFVKGGKDNKTELLSQEVKLSSSKLDHKTDVDSEKRGLLKKCVANKGSGLDLKTDSVSSCLNDDLSSVCSSRRLEKSSSTGVVSECGSSNDPVEEKDPMKLWKAMKQNGFLTNPYGGMSTTSSSCLVSSSHGGIPAPRKRGRKSKNNNEAAMAKKRKIEIARKEEVDRFATLAAPSGLLNELNPGIINHVRNKKQVLSIIENIVKSERDAGNFYHPSMRYSHNAVGGSRKNLDGGNSGASRSDFKQGFKYAMPEDNYSMRYYDENSAGCEFSEENSTVGSRFQVAGNFSENASSLSSNEAADLNCASVLTVKAATVSSQWLELLQQDIKGRLTALRRSKKRVRAVVTTELPCIIRKEFSADKENDPNLLLDEASRASTVDIHKNKWMPLFNQLEQKLSEEERQLENWLSRVREMQSRCNQGLQHLSLSSGQNFLQLGMPLDSRAADALSSDKDLAVRAAAASIFSTYSFLASKENISCT</sequence>
<feature type="compositionally biased region" description="Basic and acidic residues" evidence="2">
    <location>
        <begin position="43"/>
        <end position="53"/>
    </location>
</feature>
<feature type="compositionally biased region" description="Basic and acidic residues" evidence="2">
    <location>
        <begin position="14"/>
        <end position="28"/>
    </location>
</feature>
<feature type="region of interest" description="Disordered" evidence="2">
    <location>
        <begin position="184"/>
        <end position="215"/>
    </location>
</feature>
<dbReference type="EMBL" id="JBANAX010000696">
    <property type="protein sequence ID" value="KAL1197053.1"/>
    <property type="molecule type" value="Genomic_DNA"/>
</dbReference>
<organism evidence="3 4">
    <name type="scientific">Cardamine amara subsp. amara</name>
    <dbReference type="NCBI Taxonomy" id="228776"/>
    <lineage>
        <taxon>Eukaryota</taxon>
        <taxon>Viridiplantae</taxon>
        <taxon>Streptophyta</taxon>
        <taxon>Embryophyta</taxon>
        <taxon>Tracheophyta</taxon>
        <taxon>Spermatophyta</taxon>
        <taxon>Magnoliopsida</taxon>
        <taxon>eudicotyledons</taxon>
        <taxon>Gunneridae</taxon>
        <taxon>Pentapetalae</taxon>
        <taxon>rosids</taxon>
        <taxon>malvids</taxon>
        <taxon>Brassicales</taxon>
        <taxon>Brassicaceae</taxon>
        <taxon>Cardamineae</taxon>
        <taxon>Cardamine</taxon>
    </lineage>
</organism>
<gene>
    <name evidence="3" type="ORF">V5N11_024846</name>
</gene>
<dbReference type="PANTHER" id="PTHR33924">
    <property type="entry name" value="CATION-TRANSPORTING ATPASE"/>
    <property type="match status" value="1"/>
</dbReference>
<evidence type="ECO:0000313" key="3">
    <source>
        <dbReference type="EMBL" id="KAL1197053.1"/>
    </source>
</evidence>